<keyword evidence="11" id="KW-1185">Reference proteome</keyword>
<evidence type="ECO:0000313" key="11">
    <source>
        <dbReference type="Proteomes" id="UP000694044"/>
    </source>
</evidence>
<evidence type="ECO:0000256" key="8">
    <source>
        <dbReference type="ARBA" id="ARBA00031779"/>
    </source>
</evidence>
<evidence type="ECO:0000256" key="1">
    <source>
        <dbReference type="ARBA" id="ARBA00004604"/>
    </source>
</evidence>
<accession>A0A8T1WBS9</accession>
<dbReference type="PANTHER" id="PTHR13305:SF0">
    <property type="entry name" value="H_ACA RIBONUCLEOPROTEIN COMPLEX SUBUNIT 3"/>
    <property type="match status" value="1"/>
</dbReference>
<dbReference type="GO" id="GO:1904874">
    <property type="term" value="P:positive regulation of telomerase RNA localization to Cajal body"/>
    <property type="evidence" value="ECO:0007669"/>
    <property type="project" value="TreeGrafter"/>
</dbReference>
<dbReference type="AlphaFoldDB" id="A0A8T1WBS9"/>
<organism evidence="10 11">
    <name type="scientific">Phytophthora pseudosyringae</name>
    <dbReference type="NCBI Taxonomy" id="221518"/>
    <lineage>
        <taxon>Eukaryota</taxon>
        <taxon>Sar</taxon>
        <taxon>Stramenopiles</taxon>
        <taxon>Oomycota</taxon>
        <taxon>Peronosporomycetes</taxon>
        <taxon>Peronosporales</taxon>
        <taxon>Peronosporaceae</taxon>
        <taxon>Phytophthora</taxon>
    </lineage>
</organism>
<keyword evidence="3" id="KW-0690">Ribosome biogenesis</keyword>
<dbReference type="PANTHER" id="PTHR13305">
    <property type="entry name" value="RIBOSOME BIOGENESIS PROTEIN NOP10"/>
    <property type="match status" value="1"/>
</dbReference>
<dbReference type="GO" id="GO:0031429">
    <property type="term" value="C:box H/ACA snoRNP complex"/>
    <property type="evidence" value="ECO:0007669"/>
    <property type="project" value="TreeGrafter"/>
</dbReference>
<evidence type="ECO:0000256" key="7">
    <source>
        <dbReference type="ARBA" id="ARBA00030185"/>
    </source>
</evidence>
<evidence type="ECO:0000256" key="2">
    <source>
        <dbReference type="ARBA" id="ARBA00009462"/>
    </source>
</evidence>
<dbReference type="Pfam" id="PF04135">
    <property type="entry name" value="Nop10p"/>
    <property type="match status" value="1"/>
</dbReference>
<proteinExistence type="inferred from homology"/>
<keyword evidence="5" id="KW-0539">Nucleus</keyword>
<dbReference type="GO" id="GO:0070034">
    <property type="term" value="F:telomerase RNA binding"/>
    <property type="evidence" value="ECO:0007669"/>
    <property type="project" value="TreeGrafter"/>
</dbReference>
<gene>
    <name evidence="10" type="primary">ERCC6L2_1</name>
    <name evidence="10" type="ORF">PHYPSEUDO_009855</name>
</gene>
<dbReference type="GO" id="GO:0030515">
    <property type="term" value="F:snoRNA binding"/>
    <property type="evidence" value="ECO:0007669"/>
    <property type="project" value="InterPro"/>
</dbReference>
<comment type="subcellular location">
    <subcellularLocation>
        <location evidence="1">Nucleus</location>
        <location evidence="1">Nucleolus</location>
    </subcellularLocation>
</comment>
<dbReference type="GO" id="GO:0031120">
    <property type="term" value="P:snRNA pseudouridine synthesis"/>
    <property type="evidence" value="ECO:0007669"/>
    <property type="project" value="TreeGrafter"/>
</dbReference>
<evidence type="ECO:0000313" key="10">
    <source>
        <dbReference type="EMBL" id="KAG7389694.1"/>
    </source>
</evidence>
<evidence type="ECO:0000256" key="4">
    <source>
        <dbReference type="ARBA" id="ARBA00022552"/>
    </source>
</evidence>
<reference evidence="10" key="1">
    <citation type="submission" date="2021-02" db="EMBL/GenBank/DDBJ databases">
        <authorList>
            <person name="Palmer J.M."/>
        </authorList>
    </citation>
    <scope>NUCLEOTIDE SEQUENCE</scope>
    <source>
        <strain evidence="10">SCRP734</strain>
    </source>
</reference>
<keyword evidence="6" id="KW-0687">Ribonucleoprotein</keyword>
<dbReference type="OrthoDB" id="13807at2759"/>
<evidence type="ECO:0000256" key="3">
    <source>
        <dbReference type="ARBA" id="ARBA00022517"/>
    </source>
</evidence>
<dbReference type="GO" id="GO:0031118">
    <property type="term" value="P:rRNA pseudouridine synthesis"/>
    <property type="evidence" value="ECO:0007669"/>
    <property type="project" value="TreeGrafter"/>
</dbReference>
<comment type="similarity">
    <text evidence="2">Belongs to the NOP10 family.</text>
</comment>
<evidence type="ECO:0000256" key="6">
    <source>
        <dbReference type="ARBA" id="ARBA00023274"/>
    </source>
</evidence>
<dbReference type="EMBL" id="JAGDFM010000041">
    <property type="protein sequence ID" value="KAG7389694.1"/>
    <property type="molecule type" value="Genomic_DNA"/>
</dbReference>
<evidence type="ECO:0000256" key="5">
    <source>
        <dbReference type="ARBA" id="ARBA00023242"/>
    </source>
</evidence>
<comment type="caution">
    <text evidence="10">The sequence shown here is derived from an EMBL/GenBank/DDBJ whole genome shotgun (WGS) entry which is preliminary data.</text>
</comment>
<name>A0A8T1WBS9_9STRA</name>
<evidence type="ECO:0000256" key="9">
    <source>
        <dbReference type="SAM" id="MobiDB-lite"/>
    </source>
</evidence>
<feature type="region of interest" description="Disordered" evidence="9">
    <location>
        <begin position="218"/>
        <end position="266"/>
    </location>
</feature>
<keyword evidence="4" id="KW-0698">rRNA processing</keyword>
<dbReference type="InterPro" id="IPR007264">
    <property type="entry name" value="H/ACA_rnp_Nop10"/>
</dbReference>
<sequence length="266" mass="29344">MHLMYYLGDDGKRVYTLKKETPAGSPTCSAHPARFSPDDKFSKERITTKKRFGLLPTQSPDPIFHDLNDGRMPVAVQDPAILFILTPSSYRVTPTPQVVTIRSANIQERIRISRLTNISKHGADVEQRGRRRLADVAVRVASAPEAPFQLRQPRECAAEPHGTLQKNCRSAERPPRSHKPVISARELLLNFLPSAKQRKQASSPAKGETDAAVAAYSLVTPKPKLSASAPGKKPRILAHMKDAKSPQGGSTPGKETQKRVYVPTYL</sequence>
<protein>
    <recommendedName>
        <fullName evidence="7">Nucleolar protein 10</fullName>
    </recommendedName>
    <alternativeName>
        <fullName evidence="8">Nucleolar protein family A member 3</fullName>
    </alternativeName>
</protein>
<dbReference type="FunFam" id="4.10.80.300:FF:000001">
    <property type="entry name" value="H/ACA ribonucleoprotein complex subunit 3"/>
    <property type="match status" value="1"/>
</dbReference>
<dbReference type="Proteomes" id="UP000694044">
    <property type="component" value="Unassembled WGS sequence"/>
</dbReference>